<dbReference type="InterPro" id="IPR050175">
    <property type="entry name" value="Complex_I_Subunit_2"/>
</dbReference>
<evidence type="ECO:0000256" key="7">
    <source>
        <dbReference type="ARBA" id="ARBA00022660"/>
    </source>
</evidence>
<evidence type="ECO:0000256" key="10">
    <source>
        <dbReference type="ARBA" id="ARBA00022967"/>
    </source>
</evidence>
<evidence type="ECO:0000256" key="8">
    <source>
        <dbReference type="ARBA" id="ARBA00022692"/>
    </source>
</evidence>
<organism evidence="21">
    <name type="scientific">Dorymyrmex brunneus</name>
    <dbReference type="NCBI Taxonomy" id="609524"/>
    <lineage>
        <taxon>Eukaryota</taxon>
        <taxon>Metazoa</taxon>
        <taxon>Ecdysozoa</taxon>
        <taxon>Arthropoda</taxon>
        <taxon>Hexapoda</taxon>
        <taxon>Insecta</taxon>
        <taxon>Pterygota</taxon>
        <taxon>Neoptera</taxon>
        <taxon>Endopterygota</taxon>
        <taxon>Hymenoptera</taxon>
        <taxon>Apocrita</taxon>
        <taxon>Aculeata</taxon>
        <taxon>Formicoidea</taxon>
        <taxon>Formicidae</taxon>
        <taxon>Dolichoderinae</taxon>
        <taxon>Dorymyrmex</taxon>
    </lineage>
</organism>
<evidence type="ECO:0000256" key="2">
    <source>
        <dbReference type="ARBA" id="ARBA00004448"/>
    </source>
</evidence>
<evidence type="ECO:0000313" key="21">
    <source>
        <dbReference type="EMBL" id="AWN56219.1"/>
    </source>
</evidence>
<geneLocation type="mitochondrion" evidence="21"/>
<evidence type="ECO:0000256" key="1">
    <source>
        <dbReference type="ARBA" id="ARBA00003257"/>
    </source>
</evidence>
<feature type="transmembrane region" description="Helical" evidence="19">
    <location>
        <begin position="55"/>
        <end position="74"/>
    </location>
</feature>
<dbReference type="GO" id="GO:0008137">
    <property type="term" value="F:NADH dehydrogenase (ubiquinone) activity"/>
    <property type="evidence" value="ECO:0007669"/>
    <property type="project" value="UniProtKB-EC"/>
</dbReference>
<feature type="transmembrane region" description="Helical" evidence="19">
    <location>
        <begin position="193"/>
        <end position="213"/>
    </location>
</feature>
<evidence type="ECO:0000256" key="17">
    <source>
        <dbReference type="ARBA" id="ARBA00031028"/>
    </source>
</evidence>
<feature type="transmembrane region" description="Helical" evidence="19">
    <location>
        <begin position="311"/>
        <end position="327"/>
    </location>
</feature>
<feature type="transmembrane region" description="Helical" evidence="19">
    <location>
        <begin position="7"/>
        <end position="23"/>
    </location>
</feature>
<keyword evidence="7" id="KW-0679">Respiratory chain</keyword>
<dbReference type="EMBL" id="MG253267">
    <property type="protein sequence ID" value="AWN56219.1"/>
    <property type="molecule type" value="Genomic_DNA"/>
</dbReference>
<keyword evidence="16 19" id="KW-0472">Membrane</keyword>
<evidence type="ECO:0000256" key="18">
    <source>
        <dbReference type="ARBA" id="ARBA00049551"/>
    </source>
</evidence>
<keyword evidence="12 19" id="KW-1133">Transmembrane helix</keyword>
<evidence type="ECO:0000256" key="4">
    <source>
        <dbReference type="ARBA" id="ARBA00012944"/>
    </source>
</evidence>
<feature type="domain" description="NADH:quinone oxidoreductase/Mrp antiporter transmembrane" evidence="20">
    <location>
        <begin position="25"/>
        <end position="274"/>
    </location>
</feature>
<evidence type="ECO:0000256" key="11">
    <source>
        <dbReference type="ARBA" id="ARBA00022982"/>
    </source>
</evidence>
<evidence type="ECO:0000256" key="14">
    <source>
        <dbReference type="ARBA" id="ARBA00023075"/>
    </source>
</evidence>
<evidence type="ECO:0000256" key="3">
    <source>
        <dbReference type="ARBA" id="ARBA00007012"/>
    </source>
</evidence>
<proteinExistence type="inferred from homology"/>
<keyword evidence="8 19" id="KW-0812">Transmembrane</keyword>
<comment type="subcellular location">
    <subcellularLocation>
        <location evidence="2">Mitochondrion inner membrane</location>
        <topology evidence="2">Multi-pass membrane protein</topology>
    </subcellularLocation>
</comment>
<keyword evidence="9" id="KW-0999">Mitochondrion inner membrane</keyword>
<accession>A0A343YVD5</accession>
<comment type="similarity">
    <text evidence="3">Belongs to the complex I subunit 2 family.</text>
</comment>
<evidence type="ECO:0000256" key="6">
    <source>
        <dbReference type="ARBA" id="ARBA00022448"/>
    </source>
</evidence>
<dbReference type="PANTHER" id="PTHR46552:SF1">
    <property type="entry name" value="NADH-UBIQUINONE OXIDOREDUCTASE CHAIN 2"/>
    <property type="match status" value="1"/>
</dbReference>
<feature type="transmembrane region" description="Helical" evidence="19">
    <location>
        <begin position="260"/>
        <end position="280"/>
    </location>
</feature>
<keyword evidence="6" id="KW-0813">Transport</keyword>
<evidence type="ECO:0000259" key="20">
    <source>
        <dbReference type="Pfam" id="PF00361"/>
    </source>
</evidence>
<evidence type="ECO:0000256" key="9">
    <source>
        <dbReference type="ARBA" id="ARBA00022792"/>
    </source>
</evidence>
<evidence type="ECO:0000256" key="5">
    <source>
        <dbReference type="ARBA" id="ARBA00021008"/>
    </source>
</evidence>
<evidence type="ECO:0000256" key="13">
    <source>
        <dbReference type="ARBA" id="ARBA00023027"/>
    </source>
</evidence>
<evidence type="ECO:0000256" key="16">
    <source>
        <dbReference type="ARBA" id="ARBA00023136"/>
    </source>
</evidence>
<dbReference type="InterPro" id="IPR001750">
    <property type="entry name" value="ND/Mrp_TM"/>
</dbReference>
<keyword evidence="14" id="KW-0830">Ubiquinone</keyword>
<feature type="transmembrane region" description="Helical" evidence="19">
    <location>
        <begin position="86"/>
        <end position="108"/>
    </location>
</feature>
<keyword evidence="10" id="KW-1278">Translocase</keyword>
<comment type="function">
    <text evidence="1">Core subunit of the mitochondrial membrane respiratory chain NADH dehydrogenase (Complex I) that is believed to belong to the minimal assembly required for catalysis. Complex I functions in the transfer of electrons from NADH to the respiratory chain. The immediate electron acceptor for the enzyme is believed to be ubiquinone.</text>
</comment>
<evidence type="ECO:0000256" key="19">
    <source>
        <dbReference type="SAM" id="Phobius"/>
    </source>
</evidence>
<comment type="catalytic activity">
    <reaction evidence="18">
        <text>a ubiquinone + NADH + 5 H(+)(in) = a ubiquinol + NAD(+) + 4 H(+)(out)</text>
        <dbReference type="Rhea" id="RHEA:29091"/>
        <dbReference type="Rhea" id="RHEA-COMP:9565"/>
        <dbReference type="Rhea" id="RHEA-COMP:9566"/>
        <dbReference type="ChEBI" id="CHEBI:15378"/>
        <dbReference type="ChEBI" id="CHEBI:16389"/>
        <dbReference type="ChEBI" id="CHEBI:17976"/>
        <dbReference type="ChEBI" id="CHEBI:57540"/>
        <dbReference type="ChEBI" id="CHEBI:57945"/>
        <dbReference type="EC" id="7.1.1.2"/>
    </reaction>
</comment>
<dbReference type="PANTHER" id="PTHR46552">
    <property type="entry name" value="NADH-UBIQUINONE OXIDOREDUCTASE CHAIN 2"/>
    <property type="match status" value="1"/>
</dbReference>
<keyword evidence="13" id="KW-0520">NAD</keyword>
<feature type="transmembrane region" description="Helical" evidence="19">
    <location>
        <begin position="225"/>
        <end position="248"/>
    </location>
</feature>
<keyword evidence="11" id="KW-0249">Electron transport</keyword>
<dbReference type="GO" id="GO:0006120">
    <property type="term" value="P:mitochondrial electron transport, NADH to ubiquinone"/>
    <property type="evidence" value="ECO:0007669"/>
    <property type="project" value="TreeGrafter"/>
</dbReference>
<dbReference type="Pfam" id="PF00361">
    <property type="entry name" value="Proton_antipo_M"/>
    <property type="match status" value="1"/>
</dbReference>
<name>A0A343YVD5_9HYME</name>
<protein>
    <recommendedName>
        <fullName evidence="5">NADH-ubiquinone oxidoreductase chain 2</fullName>
        <ecNumber evidence="4">7.1.1.2</ecNumber>
    </recommendedName>
    <alternativeName>
        <fullName evidence="17">NADH dehydrogenase subunit 2</fullName>
    </alternativeName>
</protein>
<dbReference type="EC" id="7.1.1.2" evidence="4"/>
<dbReference type="AlphaFoldDB" id="A0A343YVD5"/>
<sequence length="328" mass="39633">MNIFLKIFIIFNLLLLSFISLFINDLLNIWFFMEMNNFLFISFLSFNLKSKKMIFFYFLIQIIPSILLIFYISLNFVNFMNNNNKILLLLVYSSLLIKLGLPPFHLWMPLISPHMPWNTLFLNLTIQKIIPFYLFSNIFIENYLIYFILISCSLIPPLMMMNLTNLKKLLAYSSINQSSWLMILIYLKNSLWLSYFFMYTLIYLIMFLFLSFYKFNFNFMNNNNNFKMIMLIMMLNMAGLPPFSFFLFKWFSIFLISSNFMNLFIISMLMIFSSFIMFFLYTNMIYLNMFIFILKSKMLILNYSYTNPLKVFFLLSMIILLFPLIIMI</sequence>
<keyword evidence="15 21" id="KW-0496">Mitochondrion</keyword>
<evidence type="ECO:0000256" key="15">
    <source>
        <dbReference type="ARBA" id="ARBA00023128"/>
    </source>
</evidence>
<evidence type="ECO:0000256" key="12">
    <source>
        <dbReference type="ARBA" id="ARBA00022989"/>
    </source>
</evidence>
<reference evidence="21" key="1">
    <citation type="submission" date="2017-10" db="EMBL/GenBank/DDBJ databases">
        <title>Mitogenomes of tropical arthropods.</title>
        <authorList>
            <person name="Pires Paula D."/>
            <person name="Coiti Togawa R."/>
        </authorList>
    </citation>
    <scope>NUCLEOTIDE SEQUENCE</scope>
</reference>
<dbReference type="GO" id="GO:0005743">
    <property type="term" value="C:mitochondrial inner membrane"/>
    <property type="evidence" value="ECO:0007669"/>
    <property type="project" value="UniProtKB-SubCell"/>
</dbReference>